<feature type="chain" id="PRO_5037518902" evidence="1">
    <location>
        <begin position="20"/>
        <end position="280"/>
    </location>
</feature>
<feature type="domain" description="Phosphatidic acid phosphatase type 2/haloperoxidase" evidence="2">
    <location>
        <begin position="125"/>
        <end position="226"/>
    </location>
</feature>
<feature type="signal peptide" evidence="1">
    <location>
        <begin position="1"/>
        <end position="19"/>
    </location>
</feature>
<dbReference type="CDD" id="cd03394">
    <property type="entry name" value="PAP2_like_5"/>
    <property type="match status" value="1"/>
</dbReference>
<dbReference type="InterPro" id="IPR036938">
    <property type="entry name" value="PAP2/HPO_sf"/>
</dbReference>
<dbReference type="PANTHER" id="PTHR14969:SF13">
    <property type="entry name" value="AT30094P"/>
    <property type="match status" value="1"/>
</dbReference>
<evidence type="ECO:0000313" key="4">
    <source>
        <dbReference type="Proteomes" id="UP000622475"/>
    </source>
</evidence>
<name>A0A929KZB6_9SPHI</name>
<sequence length="280" mass="31318">MRKILTAAVFCFSFQFANAQVTDTPKVNVVDTLRKDLFTAPDTVPHLRSRLASMIAPTIFMAYGAGSFYIKPLQRVDKWMYQESQERQLVPSSRIENVVQYAPMVLTYGLNLAGVHGKHTFVDRTLILVLAQGFTQGVTSFAKHRTYRERPDGRDNLSFPSGHTSNAFAGAEFMAQELGDVSPWYTVLGYSCATFTAMSRITHRDHWFSDVIAGAGVGIFCTKGAYLLYPYLRNALTKKEKTSDKMGFIPAEIKERPIKNKVLLPTYQSGTFGLAFVAQL</sequence>
<reference evidence="3" key="1">
    <citation type="submission" date="2020-10" db="EMBL/GenBank/DDBJ databases">
        <title>Mucilaginibacter mali sp. nov., isolated from rhizosphere soil of apple orchard.</title>
        <authorList>
            <person name="Lee J.-S."/>
            <person name="Kim H.S."/>
            <person name="Kim J.-S."/>
        </authorList>
    </citation>
    <scope>NUCLEOTIDE SEQUENCE</scope>
    <source>
        <strain evidence="3">KCTC 22746</strain>
    </source>
</reference>
<dbReference type="AlphaFoldDB" id="A0A929KZB6"/>
<keyword evidence="4" id="KW-1185">Reference proteome</keyword>
<dbReference type="SMART" id="SM00014">
    <property type="entry name" value="acidPPc"/>
    <property type="match status" value="1"/>
</dbReference>
<dbReference type="PANTHER" id="PTHR14969">
    <property type="entry name" value="SPHINGOSINE-1-PHOSPHATE PHOSPHOHYDROLASE"/>
    <property type="match status" value="1"/>
</dbReference>
<protein>
    <submittedName>
        <fullName evidence="3">Phosphatase PAP2 family protein</fullName>
    </submittedName>
</protein>
<gene>
    <name evidence="3" type="ORF">IRJ16_21540</name>
</gene>
<dbReference type="SUPFAM" id="SSF48317">
    <property type="entry name" value="Acid phosphatase/Vanadium-dependent haloperoxidase"/>
    <property type="match status" value="1"/>
</dbReference>
<evidence type="ECO:0000313" key="3">
    <source>
        <dbReference type="EMBL" id="MBE9664479.1"/>
    </source>
</evidence>
<proteinExistence type="predicted"/>
<dbReference type="InterPro" id="IPR000326">
    <property type="entry name" value="PAP2/HPO"/>
</dbReference>
<dbReference type="Gene3D" id="1.20.144.10">
    <property type="entry name" value="Phosphatidic acid phosphatase type 2/haloperoxidase"/>
    <property type="match status" value="1"/>
</dbReference>
<dbReference type="RefSeq" id="WP_194113811.1">
    <property type="nucleotide sequence ID" value="NZ_JADFFL010000012.1"/>
</dbReference>
<dbReference type="Proteomes" id="UP000622475">
    <property type="component" value="Unassembled WGS sequence"/>
</dbReference>
<accession>A0A929KZB6</accession>
<dbReference type="Pfam" id="PF01569">
    <property type="entry name" value="PAP2"/>
    <property type="match status" value="1"/>
</dbReference>
<organism evidence="3 4">
    <name type="scientific">Mucilaginibacter myungsuensis</name>
    <dbReference type="NCBI Taxonomy" id="649104"/>
    <lineage>
        <taxon>Bacteria</taxon>
        <taxon>Pseudomonadati</taxon>
        <taxon>Bacteroidota</taxon>
        <taxon>Sphingobacteriia</taxon>
        <taxon>Sphingobacteriales</taxon>
        <taxon>Sphingobacteriaceae</taxon>
        <taxon>Mucilaginibacter</taxon>
    </lineage>
</organism>
<keyword evidence="1" id="KW-0732">Signal</keyword>
<evidence type="ECO:0000259" key="2">
    <source>
        <dbReference type="SMART" id="SM00014"/>
    </source>
</evidence>
<comment type="caution">
    <text evidence="3">The sequence shown here is derived from an EMBL/GenBank/DDBJ whole genome shotgun (WGS) entry which is preliminary data.</text>
</comment>
<evidence type="ECO:0000256" key="1">
    <source>
        <dbReference type="SAM" id="SignalP"/>
    </source>
</evidence>
<dbReference type="EMBL" id="JADFFL010000012">
    <property type="protein sequence ID" value="MBE9664479.1"/>
    <property type="molecule type" value="Genomic_DNA"/>
</dbReference>